<keyword evidence="2" id="KW-0472">Membrane</keyword>
<evidence type="ECO:0000313" key="4">
    <source>
        <dbReference type="Proteomes" id="UP000694382"/>
    </source>
</evidence>
<dbReference type="AlphaFoldDB" id="A0A8C3M7F7"/>
<sequence>MQRSRWGTPAPWRWREADCGVTAGGRAGGQEQGATPGRGDRDRSATSLTAPLRGFRHKRPDTDAPSPRPAEERAWGHAPAALGHAPVVLITPPAQGPPSSAPWRKGRAYGRGTGMGMDREEGRDNGWNKDRDKGRDNGWHKDRDKGRDRSCRQPGLGPLHSTPWLPLPNASLPAGLLVAARAPAKAWGRPDARGTRLFGQSCPRPAGQGAGQEPVRSGGLPEGVEYIPTRKKGKNPMKPVGVAWAIGLPSGIILFLLTKRQVDKNRLEQLKVRRAMMEANQGEYETERYNRMVRGA</sequence>
<evidence type="ECO:0000313" key="3">
    <source>
        <dbReference type="Ensembl" id="ENSCPVP00000002006.1"/>
    </source>
</evidence>
<keyword evidence="2" id="KW-0812">Transmembrane</keyword>
<proteinExistence type="predicted"/>
<organism evidence="3 4">
    <name type="scientific">Geospiza parvula</name>
    <name type="common">Small tree-finch</name>
    <name type="synonym">Camarhynchus parvulus</name>
    <dbReference type="NCBI Taxonomy" id="87175"/>
    <lineage>
        <taxon>Eukaryota</taxon>
        <taxon>Metazoa</taxon>
        <taxon>Chordata</taxon>
        <taxon>Craniata</taxon>
        <taxon>Vertebrata</taxon>
        <taxon>Euteleostomi</taxon>
        <taxon>Archelosauria</taxon>
        <taxon>Archosauria</taxon>
        <taxon>Dinosauria</taxon>
        <taxon>Saurischia</taxon>
        <taxon>Theropoda</taxon>
        <taxon>Coelurosauria</taxon>
        <taxon>Aves</taxon>
        <taxon>Neognathae</taxon>
        <taxon>Neoaves</taxon>
        <taxon>Telluraves</taxon>
        <taxon>Australaves</taxon>
        <taxon>Passeriformes</taxon>
        <taxon>Thraupidae</taxon>
        <taxon>Camarhynchus</taxon>
    </lineage>
</organism>
<dbReference type="Proteomes" id="UP000694382">
    <property type="component" value="Chromosome 7"/>
</dbReference>
<name>A0A8C3M7F7_GEOPR</name>
<keyword evidence="2" id="KW-1133">Transmembrane helix</keyword>
<feature type="transmembrane region" description="Helical" evidence="2">
    <location>
        <begin position="240"/>
        <end position="257"/>
    </location>
</feature>
<evidence type="ECO:0000256" key="2">
    <source>
        <dbReference type="SAM" id="Phobius"/>
    </source>
</evidence>
<protein>
    <submittedName>
        <fullName evidence="3">Uncharacterized protein</fullName>
    </submittedName>
</protein>
<feature type="region of interest" description="Disordered" evidence="1">
    <location>
        <begin position="202"/>
        <end position="232"/>
    </location>
</feature>
<dbReference type="InterPro" id="IPR031833">
    <property type="entry name" value="DUF4748"/>
</dbReference>
<reference evidence="3" key="2">
    <citation type="submission" date="2025-08" db="UniProtKB">
        <authorList>
            <consortium name="Ensembl"/>
        </authorList>
    </citation>
    <scope>IDENTIFICATION</scope>
</reference>
<feature type="compositionally biased region" description="Basic and acidic residues" evidence="1">
    <location>
        <begin position="117"/>
        <end position="151"/>
    </location>
</feature>
<dbReference type="Pfam" id="PF15932">
    <property type="entry name" value="DUF4748"/>
    <property type="match status" value="1"/>
</dbReference>
<keyword evidence="4" id="KW-1185">Reference proteome</keyword>
<feature type="region of interest" description="Disordered" evidence="1">
    <location>
        <begin position="1"/>
        <end position="73"/>
    </location>
</feature>
<dbReference type="Ensembl" id="ENSCPVT00000002090.2">
    <property type="protein sequence ID" value="ENSCPVP00000002006.1"/>
    <property type="gene ID" value="ENSCPVG00000001499.2"/>
</dbReference>
<feature type="compositionally biased region" description="Gly residues" evidence="1">
    <location>
        <begin position="22"/>
        <end position="31"/>
    </location>
</feature>
<evidence type="ECO:0000256" key="1">
    <source>
        <dbReference type="SAM" id="MobiDB-lite"/>
    </source>
</evidence>
<accession>A0A8C3M7F7</accession>
<reference evidence="3" key="3">
    <citation type="submission" date="2025-09" db="UniProtKB">
        <authorList>
            <consortium name="Ensembl"/>
        </authorList>
    </citation>
    <scope>IDENTIFICATION</scope>
</reference>
<reference evidence="3" key="1">
    <citation type="submission" date="2020-02" db="EMBL/GenBank/DDBJ databases">
        <authorList>
            <person name="Enbody D E."/>
            <person name="Pettersson E M."/>
        </authorList>
    </citation>
    <scope>NUCLEOTIDE SEQUENCE [LARGE SCALE GENOMIC DNA]</scope>
</reference>
<feature type="region of interest" description="Disordered" evidence="1">
    <location>
        <begin position="89"/>
        <end position="165"/>
    </location>
</feature>